<dbReference type="Proteomes" id="UP000326702">
    <property type="component" value="Chromosome"/>
</dbReference>
<organism evidence="1 2">
    <name type="scientific">Luteimicrobium xylanilyticum</name>
    <dbReference type="NCBI Taxonomy" id="1133546"/>
    <lineage>
        <taxon>Bacteria</taxon>
        <taxon>Bacillati</taxon>
        <taxon>Actinomycetota</taxon>
        <taxon>Actinomycetes</taxon>
        <taxon>Micrococcales</taxon>
        <taxon>Luteimicrobium</taxon>
    </lineage>
</organism>
<dbReference type="SUPFAM" id="SSF55961">
    <property type="entry name" value="Bet v1-like"/>
    <property type="match status" value="1"/>
</dbReference>
<evidence type="ECO:0000313" key="1">
    <source>
        <dbReference type="EMBL" id="QFV00156.1"/>
    </source>
</evidence>
<name>A0A5P9QI57_9MICO</name>
<proteinExistence type="predicted"/>
<dbReference type="OrthoDB" id="880456at2"/>
<accession>A0A5P9QI57</accession>
<dbReference type="InterPro" id="IPR023393">
    <property type="entry name" value="START-like_dom_sf"/>
</dbReference>
<dbReference type="EMBL" id="CP045529">
    <property type="protein sequence ID" value="QFV00156.1"/>
    <property type="molecule type" value="Genomic_DNA"/>
</dbReference>
<gene>
    <name evidence="1" type="ORF">KDY119_03691</name>
</gene>
<evidence type="ECO:0000313" key="2">
    <source>
        <dbReference type="Proteomes" id="UP000326702"/>
    </source>
</evidence>
<dbReference type="KEGG" id="lxl:KDY119_03691"/>
<dbReference type="AlphaFoldDB" id="A0A5P9QI57"/>
<protein>
    <submittedName>
        <fullName evidence="1">Uncharacterized protein</fullName>
    </submittedName>
</protein>
<reference evidence="1 2" key="1">
    <citation type="submission" date="2019-10" db="EMBL/GenBank/DDBJ databases">
        <title>Genome sequence of Luteimicrobium xylanilyticum HY-24.</title>
        <authorList>
            <person name="Kim D.Y."/>
            <person name="Park H.-Y."/>
        </authorList>
    </citation>
    <scope>NUCLEOTIDE SEQUENCE [LARGE SCALE GENOMIC DNA]</scope>
    <source>
        <strain evidence="1 2">HY-24</strain>
    </source>
</reference>
<keyword evidence="2" id="KW-1185">Reference proteome</keyword>
<dbReference type="RefSeq" id="WP_051137015.1">
    <property type="nucleotide sequence ID" value="NZ_BAABIH010000009.1"/>
</dbReference>
<dbReference type="Gene3D" id="3.30.530.20">
    <property type="match status" value="1"/>
</dbReference>
<sequence length="115" mass="12094">MTAEPHAAAADHESRYVGVLVARPAEEVYAYAADPVNLPAWAAGLAAGVVQEGGRWFADSPMGRVELRFAPANAFGVLDHDVVEPDGRTTSNPLRVVPAPGGSETLARIVEECGR</sequence>